<dbReference type="EMBL" id="JADBGI010000020">
    <property type="protein sequence ID" value="MBE3001050.1"/>
    <property type="molecule type" value="Genomic_DNA"/>
</dbReference>
<keyword evidence="3" id="KW-0597">Phosphoprotein</keyword>
<keyword evidence="7" id="KW-0472">Membrane</keyword>
<dbReference type="RefSeq" id="WP_193123650.1">
    <property type="nucleotide sequence ID" value="NZ_JADBGI010000020.1"/>
</dbReference>
<dbReference type="InterPro" id="IPR036890">
    <property type="entry name" value="HATPase_C_sf"/>
</dbReference>
<name>A0ABR9PB48_9ACTN</name>
<evidence type="ECO:0000313" key="10">
    <source>
        <dbReference type="Proteomes" id="UP000806528"/>
    </source>
</evidence>
<evidence type="ECO:0000256" key="4">
    <source>
        <dbReference type="ARBA" id="ARBA00022679"/>
    </source>
</evidence>
<feature type="transmembrane region" description="Helical" evidence="7">
    <location>
        <begin position="43"/>
        <end position="66"/>
    </location>
</feature>
<dbReference type="InterPro" id="IPR050428">
    <property type="entry name" value="TCS_sensor_his_kinase"/>
</dbReference>
<evidence type="ECO:0000256" key="3">
    <source>
        <dbReference type="ARBA" id="ARBA00022553"/>
    </source>
</evidence>
<proteinExistence type="predicted"/>
<dbReference type="SUPFAM" id="SSF55874">
    <property type="entry name" value="ATPase domain of HSP90 chaperone/DNA topoisomerase II/histidine kinase"/>
    <property type="match status" value="1"/>
</dbReference>
<keyword evidence="7" id="KW-1133">Transmembrane helix</keyword>
<evidence type="ECO:0000256" key="1">
    <source>
        <dbReference type="ARBA" id="ARBA00000085"/>
    </source>
</evidence>
<comment type="catalytic activity">
    <reaction evidence="1">
        <text>ATP + protein L-histidine = ADP + protein N-phospho-L-histidine.</text>
        <dbReference type="EC" id="2.7.13.3"/>
    </reaction>
</comment>
<keyword evidence="7" id="KW-0812">Transmembrane</keyword>
<dbReference type="PANTHER" id="PTHR45436">
    <property type="entry name" value="SENSOR HISTIDINE KINASE YKOH"/>
    <property type="match status" value="1"/>
</dbReference>
<feature type="domain" description="Histidine kinase/HSP90-like ATPase" evidence="8">
    <location>
        <begin position="250"/>
        <end position="360"/>
    </location>
</feature>
<evidence type="ECO:0000259" key="8">
    <source>
        <dbReference type="SMART" id="SM00387"/>
    </source>
</evidence>
<evidence type="ECO:0000313" key="9">
    <source>
        <dbReference type="EMBL" id="MBE3001050.1"/>
    </source>
</evidence>
<dbReference type="SMART" id="SM00387">
    <property type="entry name" value="HATPase_c"/>
    <property type="match status" value="1"/>
</dbReference>
<evidence type="ECO:0000256" key="5">
    <source>
        <dbReference type="ARBA" id="ARBA00022777"/>
    </source>
</evidence>
<sequence length="508" mass="52662">MTDKIPRDRGAPPTRSTEPLWFLLPVPALLLWTWVFWEAPEDLAAPVLAAGGATVVLLTVCAALLVRRDRKVRELDGRVDAIFDQAATLAERDLPRVITRLREGESAERVMHTLSRAEHPAGQAVLDLVVTEISRAERRRAATVSACATAAGRIQAMTTTMLADLRQMQDSHGDGTAGADVLGDLMHLDHSVARTGRTADSIAVLTGARSGRRWSRAIPMESIVRGAMSRIGGYQRVRLHHVPDQAIAGFAAEGIIHALAEVLDNAAKFSPPTSEVHVHVEEVQAGLAVMVEDGGLVMGEEALNRARATVGRGADIGEISGTRLGLSVVGLIAHRYDLSVSFRPSSRGGTAVVVLLPRTLVKPLAPGPVTGGAPVSGLPQAPGNAPGAAPTRGSVPGTGPVPGQGTPTPAPSPAQGTAPPPAPATQALPAAPAEPGPAPAGRSAAEEPDTLPRHSSGLPMRRRGQTLAATQRPEPGPATSGPATSSKGFGAFRSAVRGQEPTGTPKDG</sequence>
<gene>
    <name evidence="9" type="ORF">IDM40_20485</name>
</gene>
<reference evidence="9 10" key="1">
    <citation type="submission" date="2020-09" db="EMBL/GenBank/DDBJ databases">
        <title>Diversity and distribution of actinomycetes associated with coral in the coast of Hainan.</title>
        <authorList>
            <person name="Li F."/>
        </authorList>
    </citation>
    <scope>NUCLEOTIDE SEQUENCE [LARGE SCALE GENOMIC DNA]</scope>
    <source>
        <strain evidence="9 10">HNM0947</strain>
    </source>
</reference>
<dbReference type="EC" id="2.7.13.3" evidence="2"/>
<evidence type="ECO:0000256" key="2">
    <source>
        <dbReference type="ARBA" id="ARBA00012438"/>
    </source>
</evidence>
<feature type="compositionally biased region" description="Low complexity" evidence="6">
    <location>
        <begin position="377"/>
        <end position="407"/>
    </location>
</feature>
<keyword evidence="10" id="KW-1185">Reference proteome</keyword>
<dbReference type="Pfam" id="PF02518">
    <property type="entry name" value="HATPase_c"/>
    <property type="match status" value="1"/>
</dbReference>
<dbReference type="GO" id="GO:0016301">
    <property type="term" value="F:kinase activity"/>
    <property type="evidence" value="ECO:0007669"/>
    <property type="project" value="UniProtKB-KW"/>
</dbReference>
<feature type="compositionally biased region" description="Pro residues" evidence="6">
    <location>
        <begin position="408"/>
        <end position="423"/>
    </location>
</feature>
<feature type="transmembrane region" description="Helical" evidence="7">
    <location>
        <begin position="20"/>
        <end position="37"/>
    </location>
</feature>
<organism evidence="9 10">
    <name type="scientific">Nocardiopsis coralli</name>
    <dbReference type="NCBI Taxonomy" id="2772213"/>
    <lineage>
        <taxon>Bacteria</taxon>
        <taxon>Bacillati</taxon>
        <taxon>Actinomycetota</taxon>
        <taxon>Actinomycetes</taxon>
        <taxon>Streptosporangiales</taxon>
        <taxon>Nocardiopsidaceae</taxon>
        <taxon>Nocardiopsis</taxon>
    </lineage>
</organism>
<protein>
    <recommendedName>
        <fullName evidence="2">histidine kinase</fullName>
        <ecNumber evidence="2">2.7.13.3</ecNumber>
    </recommendedName>
</protein>
<dbReference type="Gene3D" id="3.30.565.10">
    <property type="entry name" value="Histidine kinase-like ATPase, C-terminal domain"/>
    <property type="match status" value="1"/>
</dbReference>
<dbReference type="PANTHER" id="PTHR45436:SF5">
    <property type="entry name" value="SENSOR HISTIDINE KINASE TRCS"/>
    <property type="match status" value="1"/>
</dbReference>
<dbReference type="InterPro" id="IPR003594">
    <property type="entry name" value="HATPase_dom"/>
</dbReference>
<feature type="region of interest" description="Disordered" evidence="6">
    <location>
        <begin position="371"/>
        <end position="508"/>
    </location>
</feature>
<dbReference type="Proteomes" id="UP000806528">
    <property type="component" value="Unassembled WGS sequence"/>
</dbReference>
<accession>A0ABR9PB48</accession>
<comment type="caution">
    <text evidence="9">The sequence shown here is derived from an EMBL/GenBank/DDBJ whole genome shotgun (WGS) entry which is preliminary data.</text>
</comment>
<evidence type="ECO:0000256" key="6">
    <source>
        <dbReference type="SAM" id="MobiDB-lite"/>
    </source>
</evidence>
<keyword evidence="4" id="KW-0808">Transferase</keyword>
<evidence type="ECO:0000256" key="7">
    <source>
        <dbReference type="SAM" id="Phobius"/>
    </source>
</evidence>
<keyword evidence="5 9" id="KW-0418">Kinase</keyword>